<keyword evidence="3" id="KW-1185">Reference proteome</keyword>
<feature type="coiled-coil region" evidence="1">
    <location>
        <begin position="180"/>
        <end position="207"/>
    </location>
</feature>
<protein>
    <submittedName>
        <fullName evidence="2">Uncharacterized protein</fullName>
    </submittedName>
</protein>
<evidence type="ECO:0000313" key="2">
    <source>
        <dbReference type="EMBL" id="MQL92439.1"/>
    </source>
</evidence>
<reference evidence="2" key="1">
    <citation type="submission" date="2017-07" db="EMBL/GenBank/DDBJ databases">
        <title>Taro Niue Genome Assembly and Annotation.</title>
        <authorList>
            <person name="Atibalentja N."/>
            <person name="Keating K."/>
            <person name="Fields C.J."/>
        </authorList>
    </citation>
    <scope>NUCLEOTIDE SEQUENCE</scope>
    <source>
        <strain evidence="2">Niue_2</strain>
        <tissue evidence="2">Leaf</tissue>
    </source>
</reference>
<dbReference type="EMBL" id="NMUH01001447">
    <property type="protein sequence ID" value="MQL92439.1"/>
    <property type="molecule type" value="Genomic_DNA"/>
</dbReference>
<sequence length="277" mass="31326">MQVWSYYYLPLGRATQVRPDVVPLAGSWLPVVSTATYSFQLDILRRDIRDFPALLPYAGMGDEGQPWVESSRPLFERDLWVHCLNEIEPLCLRLAARTLGLHQEWHEETEPRGVGRKTQGKAKTVDWHLRFPEQYADWQQGGQLVESEAEDSLAYLQQFQEEYGGRDFMRPTRDARNDLIDTLRAQLASTEAQLVEAREALDALRATQATVEHGDTTGASSSRGVPDQEMASLWAQLAAAVARVEEAECDLSAQSDELQTALRREMSTRAEMTELSQ</sequence>
<organism evidence="2 3">
    <name type="scientific">Colocasia esculenta</name>
    <name type="common">Wild taro</name>
    <name type="synonym">Arum esculentum</name>
    <dbReference type="NCBI Taxonomy" id="4460"/>
    <lineage>
        <taxon>Eukaryota</taxon>
        <taxon>Viridiplantae</taxon>
        <taxon>Streptophyta</taxon>
        <taxon>Embryophyta</taxon>
        <taxon>Tracheophyta</taxon>
        <taxon>Spermatophyta</taxon>
        <taxon>Magnoliopsida</taxon>
        <taxon>Liliopsida</taxon>
        <taxon>Araceae</taxon>
        <taxon>Aroideae</taxon>
        <taxon>Colocasieae</taxon>
        <taxon>Colocasia</taxon>
    </lineage>
</organism>
<proteinExistence type="predicted"/>
<evidence type="ECO:0000313" key="3">
    <source>
        <dbReference type="Proteomes" id="UP000652761"/>
    </source>
</evidence>
<evidence type="ECO:0000256" key="1">
    <source>
        <dbReference type="SAM" id="Coils"/>
    </source>
</evidence>
<feature type="coiled-coil region" evidence="1">
    <location>
        <begin position="237"/>
        <end position="264"/>
    </location>
</feature>
<accession>A0A843VM90</accession>
<gene>
    <name evidence="2" type="ORF">Taro_025063</name>
</gene>
<keyword evidence="1" id="KW-0175">Coiled coil</keyword>
<dbReference type="Proteomes" id="UP000652761">
    <property type="component" value="Unassembled WGS sequence"/>
</dbReference>
<dbReference type="AlphaFoldDB" id="A0A843VM90"/>
<comment type="caution">
    <text evidence="2">The sequence shown here is derived from an EMBL/GenBank/DDBJ whole genome shotgun (WGS) entry which is preliminary data.</text>
</comment>
<name>A0A843VM90_COLES</name>